<evidence type="ECO:0000313" key="4">
    <source>
        <dbReference type="Proteomes" id="UP000309038"/>
    </source>
</evidence>
<proteinExistence type="predicted"/>
<comment type="caution">
    <text evidence="3">The sequence shown here is derived from an EMBL/GenBank/DDBJ whole genome shotgun (WGS) entry which is preliminary data.</text>
</comment>
<keyword evidence="2" id="KW-0732">Signal</keyword>
<accession>A0A4S4KI38</accession>
<dbReference type="Proteomes" id="UP000309038">
    <property type="component" value="Unassembled WGS sequence"/>
</dbReference>
<keyword evidence="4" id="KW-1185">Reference proteome</keyword>
<feature type="compositionally biased region" description="Polar residues" evidence="1">
    <location>
        <begin position="23"/>
        <end position="35"/>
    </location>
</feature>
<dbReference type="AlphaFoldDB" id="A0A4S4KI38"/>
<gene>
    <name evidence="3" type="ORF">EW026_g4120</name>
</gene>
<organism evidence="3 4">
    <name type="scientific">Hermanssonia centrifuga</name>
    <dbReference type="NCBI Taxonomy" id="98765"/>
    <lineage>
        <taxon>Eukaryota</taxon>
        <taxon>Fungi</taxon>
        <taxon>Dikarya</taxon>
        <taxon>Basidiomycota</taxon>
        <taxon>Agaricomycotina</taxon>
        <taxon>Agaricomycetes</taxon>
        <taxon>Polyporales</taxon>
        <taxon>Meruliaceae</taxon>
        <taxon>Hermanssonia</taxon>
    </lineage>
</organism>
<reference evidence="3 4" key="1">
    <citation type="submission" date="2019-02" db="EMBL/GenBank/DDBJ databases">
        <title>Genome sequencing of the rare red list fungi Phlebia centrifuga.</title>
        <authorList>
            <person name="Buettner E."/>
            <person name="Kellner H."/>
        </authorList>
    </citation>
    <scope>NUCLEOTIDE SEQUENCE [LARGE SCALE GENOMIC DNA]</scope>
    <source>
        <strain evidence="3 4">DSM 108282</strain>
    </source>
</reference>
<sequence length="87" mass="9140">MLNKLIIFALAVAAVSVSAETEINSPVQSDDSASSDPPHVTPEFSLNPGISLKRDDLAADSTPGCGQTDGQFCLPDSGCYYLYKCQG</sequence>
<feature type="chain" id="PRO_5020773596" evidence="2">
    <location>
        <begin position="20"/>
        <end position="87"/>
    </location>
</feature>
<evidence type="ECO:0000313" key="3">
    <source>
        <dbReference type="EMBL" id="THG97988.1"/>
    </source>
</evidence>
<protein>
    <submittedName>
        <fullName evidence="3">Uncharacterized protein</fullName>
    </submittedName>
</protein>
<evidence type="ECO:0000256" key="2">
    <source>
        <dbReference type="SAM" id="SignalP"/>
    </source>
</evidence>
<feature type="signal peptide" evidence="2">
    <location>
        <begin position="1"/>
        <end position="19"/>
    </location>
</feature>
<feature type="region of interest" description="Disordered" evidence="1">
    <location>
        <begin position="23"/>
        <end position="49"/>
    </location>
</feature>
<evidence type="ECO:0000256" key="1">
    <source>
        <dbReference type="SAM" id="MobiDB-lite"/>
    </source>
</evidence>
<dbReference type="EMBL" id="SGPJ01000139">
    <property type="protein sequence ID" value="THG97988.1"/>
    <property type="molecule type" value="Genomic_DNA"/>
</dbReference>
<name>A0A4S4KI38_9APHY</name>